<dbReference type="InterPro" id="IPR005128">
    <property type="entry name" value="Acetolactate_a_deCO2ase"/>
</dbReference>
<protein>
    <recommendedName>
        <fullName evidence="3">Acetolactate decarboxylase</fullName>
    </recommendedName>
</protein>
<sequence>MDGGRRTDLKRGNIMKMVNLKYFVPVVAVWVSACAASHNGDYEVLHAGQLRGIMHKNDISAKVAIDSLLERPGLFAVGALDALSGEVMIEDGVPFVSKAKDGVVAVSKDREVAATLLVYTYVSEWEEVQLPDSVVSLKDMEFFLSLLRGAEGSVKPLPFRLKGQPAFVKFHIIRPSTGHATHEEIRAAAFSDTLEEAKISIVGFYSDRHQGVFTHHDSNIHMHVINEERSKVGHVDDIRLGGNVKLYVPAE</sequence>
<evidence type="ECO:0008006" key="3">
    <source>
        <dbReference type="Google" id="ProtNLM"/>
    </source>
</evidence>
<accession>A0ABW9RX27</accession>
<keyword evidence="2" id="KW-1185">Reference proteome</keyword>
<dbReference type="EMBL" id="SMLW01000657">
    <property type="protein sequence ID" value="MTI28227.1"/>
    <property type="molecule type" value="Genomic_DNA"/>
</dbReference>
<dbReference type="SUPFAM" id="SSF117856">
    <property type="entry name" value="AF0104/ALDC/Ptd012-like"/>
    <property type="match status" value="1"/>
</dbReference>
<dbReference type="PROSITE" id="PS51257">
    <property type="entry name" value="PROKAR_LIPOPROTEIN"/>
    <property type="match status" value="1"/>
</dbReference>
<evidence type="ECO:0000313" key="2">
    <source>
        <dbReference type="Proteomes" id="UP000798808"/>
    </source>
</evidence>
<gene>
    <name evidence="1" type="ORF">E1163_24945</name>
</gene>
<comment type="caution">
    <text evidence="1">The sequence shown here is derived from an EMBL/GenBank/DDBJ whole genome shotgun (WGS) entry which is preliminary data.</text>
</comment>
<proteinExistence type="predicted"/>
<dbReference type="Pfam" id="PF03306">
    <property type="entry name" value="AAL_decarboxy"/>
    <property type="match status" value="1"/>
</dbReference>
<dbReference type="Gene3D" id="3.30.1330.80">
    <property type="entry name" value="Hypothetical protein, similar to alpha- acetolactate decarboxylase, domain 2"/>
    <property type="match status" value="1"/>
</dbReference>
<organism evidence="1 2">
    <name type="scientific">Fulvivirga kasyanovii</name>
    <dbReference type="NCBI Taxonomy" id="396812"/>
    <lineage>
        <taxon>Bacteria</taxon>
        <taxon>Pseudomonadati</taxon>
        <taxon>Bacteroidota</taxon>
        <taxon>Cytophagia</taxon>
        <taxon>Cytophagales</taxon>
        <taxon>Fulvivirgaceae</taxon>
        <taxon>Fulvivirga</taxon>
    </lineage>
</organism>
<name>A0ABW9RX27_9BACT</name>
<reference evidence="1 2" key="1">
    <citation type="submission" date="2019-02" db="EMBL/GenBank/DDBJ databases">
        <authorList>
            <person name="Goldberg S.R."/>
            <person name="Haltli B.A."/>
            <person name="Correa H."/>
            <person name="Russell K.G."/>
        </authorList>
    </citation>
    <scope>NUCLEOTIDE SEQUENCE [LARGE SCALE GENOMIC DNA]</scope>
    <source>
        <strain evidence="1 2">JCM 16186</strain>
    </source>
</reference>
<dbReference type="Proteomes" id="UP000798808">
    <property type="component" value="Unassembled WGS sequence"/>
</dbReference>
<evidence type="ECO:0000313" key="1">
    <source>
        <dbReference type="EMBL" id="MTI28227.1"/>
    </source>
</evidence>